<reference evidence="1 2" key="1">
    <citation type="submission" date="2018-03" db="EMBL/GenBank/DDBJ databases">
        <title>Three Siphoviridae Salmonella enterica serovar enteritidis bacteriophage show promising potential for phage therapy.</title>
        <authorList>
            <person name="Chen Y."/>
            <person name="Sun E."/>
            <person name="Yang L."/>
            <person name="Wu B."/>
        </authorList>
    </citation>
    <scope>NUCLEOTIDE SEQUENCE [LARGE SCALE GENOMIC DNA]</scope>
</reference>
<dbReference type="KEGG" id="vg:54990249"/>
<organism evidence="1 2">
    <name type="scientific">Salmonella phage vB_SenS_PHB07</name>
    <dbReference type="NCBI Taxonomy" id="2136179"/>
    <lineage>
        <taxon>Viruses</taxon>
        <taxon>Duplodnaviria</taxon>
        <taxon>Heunggongvirae</taxon>
        <taxon>Uroviricota</taxon>
        <taxon>Caudoviricetes</taxon>
        <taxon>Drexlerviridae</taxon>
        <taxon>Tempevirinae</taxon>
        <taxon>Tlsvirus</taxon>
        <taxon>Tlsvirus PHB07</taxon>
    </lineage>
</organism>
<name>A0A2R3U988_9CAUD</name>
<evidence type="ECO:0000313" key="2">
    <source>
        <dbReference type="Proteomes" id="UP000244837"/>
    </source>
</evidence>
<protein>
    <submittedName>
        <fullName evidence="1">Uncharacterized protein</fullName>
    </submittedName>
</protein>
<dbReference type="EMBL" id="MH102284">
    <property type="protein sequence ID" value="AVQ09754.1"/>
    <property type="molecule type" value="Genomic_DNA"/>
</dbReference>
<evidence type="ECO:0000313" key="1">
    <source>
        <dbReference type="EMBL" id="AVQ09754.1"/>
    </source>
</evidence>
<accession>A0A2R3U988</accession>
<proteinExistence type="predicted"/>
<dbReference type="GeneID" id="54990249"/>
<dbReference type="RefSeq" id="YP_009799758.1">
    <property type="nucleotide sequence ID" value="NC_047947.1"/>
</dbReference>
<dbReference type="Proteomes" id="UP000244837">
    <property type="component" value="Segment"/>
</dbReference>
<keyword evidence="2" id="KW-1185">Reference proteome</keyword>
<sequence length="160" mass="18048">MPGKSEIALFVKTPDHVSGIMLSTKTTGENTMKVIRNSDNKLMNARFKAVMVPVNDSGEVVEMEVFQVRELAKGSKWCDAYEPGYRHVKTKTIKCTWVNHSMQIKKTFKADKRYQIEQGRVLGAVAGYVFDENGDRFTLYREEVGFSAAGGAYLFEAKYS</sequence>